<dbReference type="PANTHER" id="PTHR10117:SF54">
    <property type="entry name" value="TRANSIENT RECEPTOR POTENTIAL-GAMMA PROTEIN"/>
    <property type="match status" value="1"/>
</dbReference>
<feature type="compositionally biased region" description="Basic and acidic residues" evidence="11">
    <location>
        <begin position="698"/>
        <end position="713"/>
    </location>
</feature>
<evidence type="ECO:0000313" key="15">
    <source>
        <dbReference type="RefSeq" id="XP_006820265.1"/>
    </source>
</evidence>
<dbReference type="InterPro" id="IPR002153">
    <property type="entry name" value="TRPC_channel"/>
</dbReference>
<evidence type="ECO:0000256" key="11">
    <source>
        <dbReference type="SAM" id="MobiDB-lite"/>
    </source>
</evidence>
<keyword evidence="14" id="KW-1185">Reference proteome</keyword>
<feature type="compositionally biased region" description="Low complexity" evidence="11">
    <location>
        <begin position="945"/>
        <end position="958"/>
    </location>
</feature>
<evidence type="ECO:0000256" key="9">
    <source>
        <dbReference type="ARBA" id="ARBA00023303"/>
    </source>
</evidence>
<evidence type="ECO:0000256" key="8">
    <source>
        <dbReference type="ARBA" id="ARBA00023136"/>
    </source>
</evidence>
<evidence type="ECO:0000256" key="10">
    <source>
        <dbReference type="PROSITE-ProRule" id="PRU00023"/>
    </source>
</evidence>
<comment type="subcellular location">
    <subcellularLocation>
        <location evidence="1">Membrane</location>
        <topology evidence="1">Multi-pass membrane protein</topology>
    </subcellularLocation>
</comment>
<dbReference type="PRINTS" id="PR01097">
    <property type="entry name" value="TRNSRECEPTRP"/>
</dbReference>
<dbReference type="SUPFAM" id="SSF48403">
    <property type="entry name" value="Ankyrin repeat"/>
    <property type="match status" value="1"/>
</dbReference>
<evidence type="ECO:0000259" key="13">
    <source>
        <dbReference type="SMART" id="SM01420"/>
    </source>
</evidence>
<dbReference type="GeneID" id="100371165"/>
<keyword evidence="7" id="KW-0406">Ion transport</keyword>
<feature type="transmembrane region" description="Helical" evidence="12">
    <location>
        <begin position="600"/>
        <end position="622"/>
    </location>
</feature>
<keyword evidence="4" id="KW-0677">Repeat</keyword>
<feature type="region of interest" description="Disordered" evidence="11">
    <location>
        <begin position="900"/>
        <end position="1053"/>
    </location>
</feature>
<feature type="compositionally biased region" description="Polar residues" evidence="11">
    <location>
        <begin position="983"/>
        <end position="1000"/>
    </location>
</feature>
<dbReference type="SMART" id="SM01420">
    <property type="entry name" value="TRP_2"/>
    <property type="match status" value="1"/>
</dbReference>
<dbReference type="Pfam" id="PF08344">
    <property type="entry name" value="TRP_2"/>
    <property type="match status" value="1"/>
</dbReference>
<feature type="transmembrane region" description="Helical" evidence="12">
    <location>
        <begin position="516"/>
        <end position="541"/>
    </location>
</feature>
<keyword evidence="2" id="KW-0813">Transport</keyword>
<dbReference type="PROSITE" id="PS50088">
    <property type="entry name" value="ANK_REPEAT"/>
    <property type="match status" value="1"/>
</dbReference>
<sequence length="1053" mass="118752">MAPYYPVDESSGRIPLEIVRKEQPLSPEERLYLLAVEKGDLPTVRHFLEEAEIYFTININCVDSLGRSALLIAIQNENIEIIELLLSHNVQIGDALLHAIDEEVVEAVDLILKHKPTGKKDIRAQILHDQNETDFTPDITPVMLAAHKNNYEILKILIERGSSIPKPHTVKCGCNDCKSSIKHDGLRHSRSRLNIYKALTSPSLIALTCDDPILTAFELSGELRSLARIENEFKADYEKLVHQCKNFAEDLLDQTRGSKELGTILNRDHTSPTGYEELSRLNLAVRYRQKSFVAHPNCQQLLAELWYQGLNGWKRHPLGVKAIIIICIALVYPAISLFYLIVPCSKLGRLARLPFIKFLNHCASDMMFIVLLVLASQQMEYYKERKDLRAPPPSTVEKCIMVYVIGYIWAEIKQLWDKGVPNYMKDWWNLLDFIINSMYIATFGLRLTAHLKIHVWHDGPEILPRKEWDAWDPTLVAEAVFAVANIFSTLRMFYLFTANAQLGPLQISLGRMVEDICKFLCIIALVLVSFAVGLNQLFFYYSTTDVLSAAGECIGVTCQNPNNAYSTLYNAAETLIWTIFGLVDVSNTQVTGGHHSFTDWIGAVMMSCYCITSIIVLINMLIAMMNVSFQKIQNKADVEWKFARSRLWMSYFDEGGTLPVPLNIIPTPKTLYYIFLWFKKKCCGRVERLKRSATKTTRPGDQKIQSERRERDKEYQDVMRKLIKRYITNMKRENKADGVSEDDLNEIKQDISAFRYEILSLLNQRQAGYCACGGAKNTVDASKSSRSLSANAANGLPPHLQQGFTGFGSGRKGKKYQYTGQTDVKRIKIAPIKEEDYSMPDFLKVKNVKTVVSAVNEFRRQSMSSQKTRSSSLSSTGVPSTPTTPKALWQGRLSQTTLYEEAEQHGQEPENTSIHPLSEDDNSNSRREKVFAQHEVCGLPVTPDSPQGSTGESQSTSGVASQNASFQSQESNEELDEAAHSLHQLSNPSAGNDDNISTVSGLVHKKSPEKKSPIPMMKMPAKRSSFLWGGRSPDGEDVTTRYMYNGRMPNSEL</sequence>
<feature type="transmembrane region" description="Helical" evidence="12">
    <location>
        <begin position="322"/>
        <end position="342"/>
    </location>
</feature>
<evidence type="ECO:0000256" key="7">
    <source>
        <dbReference type="ARBA" id="ARBA00023065"/>
    </source>
</evidence>
<dbReference type="InterPro" id="IPR002110">
    <property type="entry name" value="Ankyrin_rpt"/>
</dbReference>
<dbReference type="RefSeq" id="XP_006820265.1">
    <property type="nucleotide sequence ID" value="XM_006820202.1"/>
</dbReference>
<evidence type="ECO:0000256" key="2">
    <source>
        <dbReference type="ARBA" id="ARBA00022448"/>
    </source>
</evidence>
<feature type="compositionally biased region" description="Polar residues" evidence="11">
    <location>
        <begin position="959"/>
        <end position="970"/>
    </location>
</feature>
<evidence type="ECO:0000256" key="4">
    <source>
        <dbReference type="ARBA" id="ARBA00022737"/>
    </source>
</evidence>
<accession>A0ABM0MJS4</accession>
<reference evidence="15" key="1">
    <citation type="submission" date="2025-08" db="UniProtKB">
        <authorList>
            <consortium name="RefSeq"/>
        </authorList>
    </citation>
    <scope>IDENTIFICATION</scope>
    <source>
        <tissue evidence="15">Testes</tissue>
    </source>
</reference>
<dbReference type="Pfam" id="PF00520">
    <property type="entry name" value="Ion_trans"/>
    <property type="match status" value="1"/>
</dbReference>
<protein>
    <submittedName>
        <fullName evidence="15">Short transient receptor potential channel 4-like</fullName>
    </submittedName>
</protein>
<feature type="transmembrane region" description="Helical" evidence="12">
    <location>
        <begin position="433"/>
        <end position="455"/>
    </location>
</feature>
<name>A0ABM0MJS4_SACKO</name>
<evidence type="ECO:0000256" key="5">
    <source>
        <dbReference type="ARBA" id="ARBA00022989"/>
    </source>
</evidence>
<dbReference type="InterPro" id="IPR013555">
    <property type="entry name" value="TRP_dom"/>
</dbReference>
<keyword evidence="3 12" id="KW-0812">Transmembrane</keyword>
<feature type="domain" description="Transient receptor ion channel" evidence="13">
    <location>
        <begin position="172"/>
        <end position="234"/>
    </location>
</feature>
<dbReference type="SMART" id="SM00248">
    <property type="entry name" value="ANK"/>
    <property type="match status" value="2"/>
</dbReference>
<feature type="region of interest" description="Disordered" evidence="11">
    <location>
        <begin position="860"/>
        <end position="888"/>
    </location>
</feature>
<evidence type="ECO:0000256" key="6">
    <source>
        <dbReference type="ARBA" id="ARBA00023043"/>
    </source>
</evidence>
<keyword evidence="5 12" id="KW-1133">Transmembrane helix</keyword>
<organism evidence="14 15">
    <name type="scientific">Saccoglossus kowalevskii</name>
    <name type="common">Acorn worm</name>
    <dbReference type="NCBI Taxonomy" id="10224"/>
    <lineage>
        <taxon>Eukaryota</taxon>
        <taxon>Metazoa</taxon>
        <taxon>Hemichordata</taxon>
        <taxon>Enteropneusta</taxon>
        <taxon>Harrimaniidae</taxon>
        <taxon>Saccoglossus</taxon>
    </lineage>
</organism>
<feature type="compositionally biased region" description="Basic and acidic residues" evidence="11">
    <location>
        <begin position="923"/>
        <end position="932"/>
    </location>
</feature>
<keyword evidence="9" id="KW-0407">Ion channel</keyword>
<dbReference type="Gene3D" id="1.25.40.20">
    <property type="entry name" value="Ankyrin repeat-containing domain"/>
    <property type="match status" value="1"/>
</dbReference>
<keyword evidence="6 10" id="KW-0040">ANK repeat</keyword>
<dbReference type="PROSITE" id="PS50297">
    <property type="entry name" value="ANK_REP_REGION"/>
    <property type="match status" value="1"/>
</dbReference>
<keyword evidence="8 12" id="KW-0472">Membrane</keyword>
<evidence type="ECO:0000256" key="1">
    <source>
        <dbReference type="ARBA" id="ARBA00004141"/>
    </source>
</evidence>
<dbReference type="PANTHER" id="PTHR10117">
    <property type="entry name" value="TRANSIENT RECEPTOR POTENTIAL CHANNEL"/>
    <property type="match status" value="1"/>
</dbReference>
<evidence type="ECO:0000313" key="14">
    <source>
        <dbReference type="Proteomes" id="UP000694865"/>
    </source>
</evidence>
<feature type="repeat" description="ANK" evidence="10">
    <location>
        <begin position="137"/>
        <end position="169"/>
    </location>
</feature>
<dbReference type="NCBIfam" id="TIGR00870">
    <property type="entry name" value="trp"/>
    <property type="match status" value="1"/>
</dbReference>
<feature type="region of interest" description="Disordered" evidence="11">
    <location>
        <begin position="693"/>
        <end position="713"/>
    </location>
</feature>
<dbReference type="Proteomes" id="UP000694865">
    <property type="component" value="Unplaced"/>
</dbReference>
<evidence type="ECO:0000256" key="12">
    <source>
        <dbReference type="SAM" id="Phobius"/>
    </source>
</evidence>
<dbReference type="InterPro" id="IPR036770">
    <property type="entry name" value="Ankyrin_rpt-contain_sf"/>
</dbReference>
<dbReference type="InterPro" id="IPR005821">
    <property type="entry name" value="Ion_trans_dom"/>
</dbReference>
<evidence type="ECO:0000256" key="3">
    <source>
        <dbReference type="ARBA" id="ARBA00022692"/>
    </source>
</evidence>
<gene>
    <name evidence="15" type="primary">LOC100371165</name>
</gene>
<dbReference type="Pfam" id="PF12796">
    <property type="entry name" value="Ank_2"/>
    <property type="match status" value="1"/>
</dbReference>
<feature type="transmembrane region" description="Helical" evidence="12">
    <location>
        <begin position="475"/>
        <end position="496"/>
    </location>
</feature>
<feature type="compositionally biased region" description="Low complexity" evidence="11">
    <location>
        <begin position="862"/>
        <end position="885"/>
    </location>
</feature>
<dbReference type="Pfam" id="PF00023">
    <property type="entry name" value="Ank"/>
    <property type="match status" value="1"/>
</dbReference>
<proteinExistence type="predicted"/>